<dbReference type="OrthoDB" id="20872at2759"/>
<proteinExistence type="predicted"/>
<name>A0A5A8D311_CAFRO</name>
<feature type="compositionally biased region" description="Basic and acidic residues" evidence="1">
    <location>
        <begin position="103"/>
        <end position="139"/>
    </location>
</feature>
<keyword evidence="2" id="KW-0732">Signal</keyword>
<comment type="caution">
    <text evidence="3">The sequence shown here is derived from an EMBL/GenBank/DDBJ whole genome shotgun (WGS) entry which is preliminary data.</text>
</comment>
<evidence type="ECO:0000313" key="3">
    <source>
        <dbReference type="EMBL" id="KAA0159184.1"/>
    </source>
</evidence>
<feature type="chain" id="PRO_5022734358" description="RxLR effector protein" evidence="2">
    <location>
        <begin position="19"/>
        <end position="139"/>
    </location>
</feature>
<dbReference type="Gene3D" id="6.10.140.1430">
    <property type="match status" value="2"/>
</dbReference>
<evidence type="ECO:0000256" key="2">
    <source>
        <dbReference type="SAM" id="SignalP"/>
    </source>
</evidence>
<evidence type="ECO:0000256" key="1">
    <source>
        <dbReference type="SAM" id="MobiDB-lite"/>
    </source>
</evidence>
<feature type="region of interest" description="Disordered" evidence="1">
    <location>
        <begin position="61"/>
        <end position="139"/>
    </location>
</feature>
<dbReference type="AlphaFoldDB" id="A0A5A8D311"/>
<dbReference type="Proteomes" id="UP000322899">
    <property type="component" value="Unassembled WGS sequence"/>
</dbReference>
<gene>
    <name evidence="3" type="ORF">FNF27_08327</name>
</gene>
<feature type="signal peptide" evidence="2">
    <location>
        <begin position="1"/>
        <end position="18"/>
    </location>
</feature>
<dbReference type="EMBL" id="VLTO01000184">
    <property type="protein sequence ID" value="KAA0159184.1"/>
    <property type="molecule type" value="Genomic_DNA"/>
</dbReference>
<sequence length="139" mass="14715">MRRLALLVLLMGAVLAEAAELRGRARGAKAARALALEPEEERGLFDDFIGSVSDGFERAKQAVSEKASSVKDTVSRGLDEAKTAAQRKASEAKEAASRGLNDVSRKASEARDTVSRGLDEAKTAAQRKASEAKEAASRA</sequence>
<protein>
    <recommendedName>
        <fullName evidence="5">RxLR effector protein</fullName>
    </recommendedName>
</protein>
<feature type="compositionally biased region" description="Basic and acidic residues" evidence="1">
    <location>
        <begin position="73"/>
        <end position="96"/>
    </location>
</feature>
<reference evidence="3 4" key="1">
    <citation type="submission" date="2019-07" db="EMBL/GenBank/DDBJ databases">
        <title>Genomes of Cafeteria roenbergensis.</title>
        <authorList>
            <person name="Fischer M.G."/>
            <person name="Hackl T."/>
            <person name="Roman M."/>
        </authorList>
    </citation>
    <scope>NUCLEOTIDE SEQUENCE [LARGE SCALE GENOMIC DNA]</scope>
    <source>
        <strain evidence="3 4">E4-10P</strain>
    </source>
</reference>
<evidence type="ECO:0000313" key="4">
    <source>
        <dbReference type="Proteomes" id="UP000322899"/>
    </source>
</evidence>
<organism evidence="3 4">
    <name type="scientific">Cafeteria roenbergensis</name>
    <name type="common">Marine flagellate</name>
    <dbReference type="NCBI Taxonomy" id="33653"/>
    <lineage>
        <taxon>Eukaryota</taxon>
        <taxon>Sar</taxon>
        <taxon>Stramenopiles</taxon>
        <taxon>Bigyra</taxon>
        <taxon>Opalozoa</taxon>
        <taxon>Bicosoecida</taxon>
        <taxon>Cafeteriaceae</taxon>
        <taxon>Cafeteria</taxon>
    </lineage>
</organism>
<evidence type="ECO:0008006" key="5">
    <source>
        <dbReference type="Google" id="ProtNLM"/>
    </source>
</evidence>
<accession>A0A5A8D311</accession>